<organism evidence="3 4">
    <name type="scientific">Candidatus Methanofastidiosum methylothiophilum</name>
    <dbReference type="NCBI Taxonomy" id="1705564"/>
    <lineage>
        <taxon>Archaea</taxon>
        <taxon>Methanobacteriati</taxon>
        <taxon>Methanobacteriota</taxon>
        <taxon>Stenosarchaea group</taxon>
        <taxon>Candidatus Methanofastidiosia</taxon>
        <taxon>Candidatus Methanofastidiosales</taxon>
        <taxon>Candidatus Methanofastidiosaceae</taxon>
        <taxon>Candidatus Methanofastidiosum</taxon>
    </lineage>
</organism>
<keyword evidence="2" id="KW-0812">Transmembrane</keyword>
<keyword evidence="2" id="KW-1133">Transmembrane helix</keyword>
<feature type="transmembrane region" description="Helical" evidence="2">
    <location>
        <begin position="396"/>
        <end position="416"/>
    </location>
</feature>
<evidence type="ECO:0000256" key="2">
    <source>
        <dbReference type="SAM" id="Phobius"/>
    </source>
</evidence>
<protein>
    <recommendedName>
        <fullName evidence="5">CARDB domain-containing protein</fullName>
    </recommendedName>
</protein>
<dbReference type="Gene3D" id="2.60.40.10">
    <property type="entry name" value="Immunoglobulins"/>
    <property type="match status" value="1"/>
</dbReference>
<feature type="compositionally biased region" description="Low complexity" evidence="1">
    <location>
        <begin position="359"/>
        <end position="381"/>
    </location>
</feature>
<proteinExistence type="predicted"/>
<dbReference type="AlphaFoldDB" id="A0A150J557"/>
<evidence type="ECO:0008006" key="5">
    <source>
        <dbReference type="Google" id="ProtNLM"/>
    </source>
</evidence>
<dbReference type="PATRIC" id="fig|1705409.3.peg.879"/>
<evidence type="ECO:0000256" key="1">
    <source>
        <dbReference type="SAM" id="MobiDB-lite"/>
    </source>
</evidence>
<name>A0A150J557_9EURY</name>
<gene>
    <name evidence="3" type="ORF">AMQ22_00856</name>
</gene>
<accession>A0A150J557</accession>
<feature type="region of interest" description="Disordered" evidence="1">
    <location>
        <begin position="354"/>
        <end position="388"/>
    </location>
</feature>
<keyword evidence="2" id="KW-0472">Membrane</keyword>
<comment type="caution">
    <text evidence="3">The sequence shown here is derived from an EMBL/GenBank/DDBJ whole genome shotgun (WGS) entry which is preliminary data.</text>
</comment>
<dbReference type="PANTHER" id="PTHR35902">
    <property type="entry name" value="S-LAYER DOMAIN-LIKE PROTEIN-RELATED"/>
    <property type="match status" value="1"/>
</dbReference>
<evidence type="ECO:0000313" key="4">
    <source>
        <dbReference type="Proteomes" id="UP000075398"/>
    </source>
</evidence>
<evidence type="ECO:0000313" key="3">
    <source>
        <dbReference type="EMBL" id="KYC52341.1"/>
    </source>
</evidence>
<sequence>MKIIPILFITLVLFSMAGISQVFSEEEKDIEAEISGGSTLYSGTENNQITIRINNKISTDFSNVKAYLDLSYPFSVSSKDSNQFHIGNLTSSLVTAYFTVNVDGGAKYGTYTVPVRIVTNLGTFMDEVEIKVVGQTVLKVDSVTIDGESNAAVNPGDIFDLAVTLKNSGGNDIKNAKVTLNTNNDNIIPVSSSLSESFTNIRAGSYVRSIFNIAIDKNLTPRNQKMSLTLEFEDALGNKYTQNEEIGLRIVGQPKLEIGRITSNPSTLSPGTDFVLTLKIENIGTADADSVRLQLDSKFTGNPQAFLGRIEKNDYANGVFYLNAAQAMGNVPCKLLITYIDSQGEFKSEKEFNLSIGASGPPSSGGTSSTQTSSNSRPQQSGTPFVRPQSTSNIPIIPIAAVIIIIIAAIAGAFIYRKKKKSKKDITPPESKEQ</sequence>
<dbReference type="PANTHER" id="PTHR35902:SF3">
    <property type="entry name" value="NPCBM-ASSOCIATED, NEW3 DOMAIN OF ALPHA-GALACTOSIDASE"/>
    <property type="match status" value="1"/>
</dbReference>
<reference evidence="3 4" key="1">
    <citation type="journal article" date="2016" name="ISME J.">
        <title>Chasing the elusive Euryarchaeota class WSA2: genomes reveal a uniquely fastidious methyl-reducing methanogen.</title>
        <authorList>
            <person name="Nobu M.K."/>
            <person name="Narihiro T."/>
            <person name="Kuroda K."/>
            <person name="Mei R."/>
            <person name="Liu W.T."/>
        </authorList>
    </citation>
    <scope>NUCLEOTIDE SEQUENCE [LARGE SCALE GENOMIC DNA]</scope>
    <source>
        <strain evidence="3">U1lsi0528_Bin055</strain>
    </source>
</reference>
<dbReference type="InterPro" id="IPR013783">
    <property type="entry name" value="Ig-like_fold"/>
</dbReference>
<dbReference type="Proteomes" id="UP000075398">
    <property type="component" value="Unassembled WGS sequence"/>
</dbReference>
<dbReference type="EMBL" id="LNGC01000026">
    <property type="protein sequence ID" value="KYC52341.1"/>
    <property type="molecule type" value="Genomic_DNA"/>
</dbReference>